<dbReference type="AlphaFoldDB" id="A0A2J6ST28"/>
<feature type="compositionally biased region" description="Polar residues" evidence="5">
    <location>
        <begin position="7"/>
        <end position="20"/>
    </location>
</feature>
<dbReference type="GO" id="GO:0008270">
    <property type="term" value="F:zinc ion binding"/>
    <property type="evidence" value="ECO:0007669"/>
    <property type="project" value="UniProtKB-KW"/>
</dbReference>
<dbReference type="PROSITE" id="PS50865">
    <property type="entry name" value="ZF_MYND_2"/>
    <property type="match status" value="1"/>
</dbReference>
<dbReference type="EMBL" id="KZ613866">
    <property type="protein sequence ID" value="PMD53935.1"/>
    <property type="molecule type" value="Genomic_DNA"/>
</dbReference>
<evidence type="ECO:0000256" key="5">
    <source>
        <dbReference type="SAM" id="MobiDB-lite"/>
    </source>
</evidence>
<dbReference type="GeneID" id="36589391"/>
<dbReference type="OrthoDB" id="3558563at2759"/>
<evidence type="ECO:0000259" key="6">
    <source>
        <dbReference type="PROSITE" id="PS50865"/>
    </source>
</evidence>
<dbReference type="RefSeq" id="XP_024730839.1">
    <property type="nucleotide sequence ID" value="XM_024881314.1"/>
</dbReference>
<evidence type="ECO:0000256" key="2">
    <source>
        <dbReference type="ARBA" id="ARBA00022771"/>
    </source>
</evidence>
<dbReference type="PROSITE" id="PS01360">
    <property type="entry name" value="ZF_MYND_1"/>
    <property type="match status" value="1"/>
</dbReference>
<evidence type="ECO:0000313" key="8">
    <source>
        <dbReference type="Proteomes" id="UP000235371"/>
    </source>
</evidence>
<feature type="domain" description="MYND-type" evidence="6">
    <location>
        <begin position="6"/>
        <end position="52"/>
    </location>
</feature>
<dbReference type="Pfam" id="PF01753">
    <property type="entry name" value="zf-MYND"/>
    <property type="match status" value="1"/>
</dbReference>
<accession>A0A2J6ST28</accession>
<dbReference type="InParanoid" id="A0A2J6ST28"/>
<keyword evidence="8" id="KW-1185">Reference proteome</keyword>
<organism evidence="7 8">
    <name type="scientific">Hyaloscypha bicolor E</name>
    <dbReference type="NCBI Taxonomy" id="1095630"/>
    <lineage>
        <taxon>Eukaryota</taxon>
        <taxon>Fungi</taxon>
        <taxon>Dikarya</taxon>
        <taxon>Ascomycota</taxon>
        <taxon>Pezizomycotina</taxon>
        <taxon>Leotiomycetes</taxon>
        <taxon>Helotiales</taxon>
        <taxon>Hyaloscyphaceae</taxon>
        <taxon>Hyaloscypha</taxon>
        <taxon>Hyaloscypha bicolor</taxon>
    </lineage>
</organism>
<keyword evidence="2 4" id="KW-0863">Zinc-finger</keyword>
<protein>
    <recommendedName>
        <fullName evidence="6">MYND-type domain-containing protein</fullName>
    </recommendedName>
</protein>
<keyword evidence="1" id="KW-0479">Metal-binding</keyword>
<dbReference type="InterPro" id="IPR002893">
    <property type="entry name" value="Znf_MYND"/>
</dbReference>
<keyword evidence="3" id="KW-0862">Zinc</keyword>
<gene>
    <name evidence="7" type="ORF">K444DRAFT_618400</name>
</gene>
<sequence length="85" mass="9396">MAPQPCTWCNRTPSTSSGSEQTAFKVCGACNLVFYCSTGCQKSDWKYHKLVCKQYGGSMSSTPRPSQLYKLALVFPIDTDSPAFR</sequence>
<name>A0A2J6ST28_9HELO</name>
<dbReference type="SUPFAM" id="SSF144232">
    <property type="entry name" value="HIT/MYND zinc finger-like"/>
    <property type="match status" value="1"/>
</dbReference>
<dbReference type="STRING" id="1095630.A0A2J6ST28"/>
<dbReference type="Proteomes" id="UP000235371">
    <property type="component" value="Unassembled WGS sequence"/>
</dbReference>
<evidence type="ECO:0000256" key="4">
    <source>
        <dbReference type="PROSITE-ProRule" id="PRU00134"/>
    </source>
</evidence>
<evidence type="ECO:0000256" key="1">
    <source>
        <dbReference type="ARBA" id="ARBA00022723"/>
    </source>
</evidence>
<proteinExistence type="predicted"/>
<evidence type="ECO:0000256" key="3">
    <source>
        <dbReference type="ARBA" id="ARBA00022833"/>
    </source>
</evidence>
<feature type="region of interest" description="Disordered" evidence="5">
    <location>
        <begin position="1"/>
        <end position="20"/>
    </location>
</feature>
<evidence type="ECO:0000313" key="7">
    <source>
        <dbReference type="EMBL" id="PMD53935.1"/>
    </source>
</evidence>
<reference evidence="7 8" key="1">
    <citation type="submission" date="2016-04" db="EMBL/GenBank/DDBJ databases">
        <title>A degradative enzymes factory behind the ericoid mycorrhizal symbiosis.</title>
        <authorList>
            <consortium name="DOE Joint Genome Institute"/>
            <person name="Martino E."/>
            <person name="Morin E."/>
            <person name="Grelet G."/>
            <person name="Kuo A."/>
            <person name="Kohler A."/>
            <person name="Daghino S."/>
            <person name="Barry K."/>
            <person name="Choi C."/>
            <person name="Cichocki N."/>
            <person name="Clum A."/>
            <person name="Copeland A."/>
            <person name="Hainaut M."/>
            <person name="Haridas S."/>
            <person name="Labutti K."/>
            <person name="Lindquist E."/>
            <person name="Lipzen A."/>
            <person name="Khouja H.-R."/>
            <person name="Murat C."/>
            <person name="Ohm R."/>
            <person name="Olson A."/>
            <person name="Spatafora J."/>
            <person name="Veneault-Fourrey C."/>
            <person name="Henrissat B."/>
            <person name="Grigoriev I."/>
            <person name="Martin F."/>
            <person name="Perotto S."/>
        </authorList>
    </citation>
    <scope>NUCLEOTIDE SEQUENCE [LARGE SCALE GENOMIC DNA]</scope>
    <source>
        <strain evidence="7 8">E</strain>
    </source>
</reference>
<dbReference type="Gene3D" id="6.10.140.2220">
    <property type="match status" value="1"/>
</dbReference>